<dbReference type="HOGENOM" id="CLU_2371230_0_0_9"/>
<gene>
    <name evidence="1" type="ORF">GCWU000342_02084</name>
</gene>
<dbReference type="AlphaFoldDB" id="C4GDB2"/>
<dbReference type="Proteomes" id="UP000003494">
    <property type="component" value="Unassembled WGS sequence"/>
</dbReference>
<comment type="caution">
    <text evidence="1">The sequence shown here is derived from an EMBL/GenBank/DDBJ whole genome shotgun (WGS) entry which is preliminary data.</text>
</comment>
<proteinExistence type="predicted"/>
<sequence>MDRGYRHRGPHRIFLLWETGPNRYRIIPGPVQNKHREESYVVTIPRDHRVGSCCIHNDGVPAKSCEGERNILACIRLCPEDSAGRRRKTGARKRD</sequence>
<dbReference type="EMBL" id="ACIP02000007">
    <property type="protein sequence ID" value="EEP27390.1"/>
    <property type="molecule type" value="Genomic_DNA"/>
</dbReference>
<reference evidence="1" key="1">
    <citation type="submission" date="2009-04" db="EMBL/GenBank/DDBJ databases">
        <authorList>
            <person name="Weinstock G."/>
            <person name="Sodergren E."/>
            <person name="Clifton S."/>
            <person name="Fulton L."/>
            <person name="Fulton B."/>
            <person name="Courtney L."/>
            <person name="Fronick C."/>
            <person name="Harrison M."/>
            <person name="Strong C."/>
            <person name="Farmer C."/>
            <person name="Delahaunty K."/>
            <person name="Markovic C."/>
            <person name="Hall O."/>
            <person name="Minx P."/>
            <person name="Tomlinson C."/>
            <person name="Mitreva M."/>
            <person name="Nelson J."/>
            <person name="Hou S."/>
            <person name="Wollam A."/>
            <person name="Pepin K.H."/>
            <person name="Johnson M."/>
            <person name="Bhonagiri V."/>
            <person name="Nash W.E."/>
            <person name="Warren W."/>
            <person name="Chinwalla A."/>
            <person name="Mardis E.R."/>
            <person name="Wilson R.K."/>
        </authorList>
    </citation>
    <scope>NUCLEOTIDE SEQUENCE [LARGE SCALE GENOMIC DNA]</scope>
    <source>
        <strain evidence="1">DSM 14600</strain>
    </source>
</reference>
<protein>
    <submittedName>
        <fullName evidence="1">Uncharacterized protein</fullName>
    </submittedName>
</protein>
<name>C4GDB2_9FIRM</name>
<organism evidence="1 2">
    <name type="scientific">Shuttleworthella satelles DSM 14600</name>
    <dbReference type="NCBI Taxonomy" id="626523"/>
    <lineage>
        <taxon>Bacteria</taxon>
        <taxon>Bacillati</taxon>
        <taxon>Bacillota</taxon>
        <taxon>Clostridia</taxon>
        <taxon>Lachnospirales</taxon>
        <taxon>Lachnospiraceae</taxon>
        <taxon>Shuttleworthella</taxon>
    </lineage>
</organism>
<evidence type="ECO:0000313" key="2">
    <source>
        <dbReference type="Proteomes" id="UP000003494"/>
    </source>
</evidence>
<evidence type="ECO:0000313" key="1">
    <source>
        <dbReference type="EMBL" id="EEP27390.1"/>
    </source>
</evidence>
<keyword evidence="2" id="KW-1185">Reference proteome</keyword>
<accession>C4GDB2</accession>
<dbReference type="STRING" id="626523.GCWU000342_02084"/>